<dbReference type="InterPro" id="IPR001789">
    <property type="entry name" value="Sig_transdc_resp-reg_receiver"/>
</dbReference>
<dbReference type="PANTHER" id="PTHR43214">
    <property type="entry name" value="TWO-COMPONENT RESPONSE REGULATOR"/>
    <property type="match status" value="1"/>
</dbReference>
<dbReference type="AlphaFoldDB" id="K6WUK6"/>
<dbReference type="InterPro" id="IPR016032">
    <property type="entry name" value="Sig_transdc_resp-reg_C-effctor"/>
</dbReference>
<gene>
    <name evidence="8" type="ORF">KILIM_026_00430</name>
</gene>
<comment type="caution">
    <text evidence="8">The sequence shown here is derived from an EMBL/GenBank/DDBJ whole genome shotgun (WGS) entry which is preliminary data.</text>
</comment>
<dbReference type="InterPro" id="IPR058245">
    <property type="entry name" value="NreC/VraR/RcsB-like_REC"/>
</dbReference>
<keyword evidence="3" id="KW-0238">DNA-binding</keyword>
<keyword evidence="2" id="KW-0805">Transcription regulation</keyword>
<dbReference type="PROSITE" id="PS50043">
    <property type="entry name" value="HTH_LUXR_2"/>
    <property type="match status" value="1"/>
</dbReference>
<dbReference type="SUPFAM" id="SSF46894">
    <property type="entry name" value="C-terminal effector domain of the bipartite response regulators"/>
    <property type="match status" value="1"/>
</dbReference>
<dbReference type="CDD" id="cd17535">
    <property type="entry name" value="REC_NarL-like"/>
    <property type="match status" value="1"/>
</dbReference>
<dbReference type="GO" id="GO:0006355">
    <property type="term" value="P:regulation of DNA-templated transcription"/>
    <property type="evidence" value="ECO:0007669"/>
    <property type="project" value="InterPro"/>
</dbReference>
<dbReference type="OrthoDB" id="9808843at2"/>
<dbReference type="SMART" id="SM00448">
    <property type="entry name" value="REC"/>
    <property type="match status" value="1"/>
</dbReference>
<dbReference type="eggNOG" id="COG2197">
    <property type="taxonomic scope" value="Bacteria"/>
</dbReference>
<reference evidence="8 9" key="1">
    <citation type="submission" date="2012-08" db="EMBL/GenBank/DDBJ databases">
        <title>Whole genome shotgun sequence of Kineosphaera limosa NBRC 100340.</title>
        <authorList>
            <person name="Yoshida I."/>
            <person name="Isaki S."/>
            <person name="Hosoyama A."/>
            <person name="Tsuchikane K."/>
            <person name="Katsumata H."/>
            <person name="Ando Y."/>
            <person name="Ohji S."/>
            <person name="Hamada M."/>
            <person name="Tamura T."/>
            <person name="Yamazoe A."/>
            <person name="Yamazaki S."/>
            <person name="Fujita N."/>
        </authorList>
    </citation>
    <scope>NUCLEOTIDE SEQUENCE [LARGE SCALE GENOMIC DNA]</scope>
    <source>
        <strain evidence="8 9">NBRC 100340</strain>
    </source>
</reference>
<dbReference type="GO" id="GO:0003677">
    <property type="term" value="F:DNA binding"/>
    <property type="evidence" value="ECO:0007669"/>
    <property type="project" value="UniProtKB-KW"/>
</dbReference>
<feature type="domain" description="HTH luxR-type" evidence="6">
    <location>
        <begin position="167"/>
        <end position="238"/>
    </location>
</feature>
<dbReference type="InterPro" id="IPR000792">
    <property type="entry name" value="Tscrpt_reg_LuxR_C"/>
</dbReference>
<dbReference type="PROSITE" id="PS50110">
    <property type="entry name" value="RESPONSE_REGULATORY"/>
    <property type="match status" value="1"/>
</dbReference>
<evidence type="ECO:0000259" key="7">
    <source>
        <dbReference type="PROSITE" id="PS50110"/>
    </source>
</evidence>
<dbReference type="PRINTS" id="PR00038">
    <property type="entry name" value="HTHLUXR"/>
</dbReference>
<dbReference type="SUPFAM" id="SSF52172">
    <property type="entry name" value="CheY-like"/>
    <property type="match status" value="1"/>
</dbReference>
<dbReference type="STRING" id="1184609.KILIM_026_00430"/>
<evidence type="ECO:0000259" key="6">
    <source>
        <dbReference type="PROSITE" id="PS50043"/>
    </source>
</evidence>
<keyword evidence="9" id="KW-1185">Reference proteome</keyword>
<organism evidence="8 9">
    <name type="scientific">Kineosphaera limosa NBRC 100340</name>
    <dbReference type="NCBI Taxonomy" id="1184609"/>
    <lineage>
        <taxon>Bacteria</taxon>
        <taxon>Bacillati</taxon>
        <taxon>Actinomycetota</taxon>
        <taxon>Actinomycetes</taxon>
        <taxon>Micrococcales</taxon>
        <taxon>Dermatophilaceae</taxon>
        <taxon>Kineosphaera</taxon>
    </lineage>
</organism>
<feature type="domain" description="Response regulatory" evidence="7">
    <location>
        <begin position="22"/>
        <end position="143"/>
    </location>
</feature>
<protein>
    <submittedName>
        <fullName evidence="8">Putative two-component response regulator</fullName>
    </submittedName>
</protein>
<sequence length="244" mass="25646">MRLCGDGTGARRAYHGEVASLRVVLAEDSALFREGVRALLDSHPAIADVREAASLPQVLELIGADAPDVVITDIRMPPNHRDEGIQLAAMLRDTHPSVGVVVLSQYADAELAVALMNAGSGGRGYLLKERVSDVEHLVAALFDVVAGGSAIDSEIIDELMGRDGRTASSPLERLTPRESEVLALIATGASNNAIAKTLVVTPRAVEKHINSIFAKLDLPVGDDTHRRVAAVLLHLSGGAGTMSA</sequence>
<dbReference type="RefSeq" id="WP_006592304.1">
    <property type="nucleotide sequence ID" value="NZ_BAHD01000026.1"/>
</dbReference>
<dbReference type="Pfam" id="PF00196">
    <property type="entry name" value="GerE"/>
    <property type="match status" value="1"/>
</dbReference>
<dbReference type="CDD" id="cd06170">
    <property type="entry name" value="LuxR_C_like"/>
    <property type="match status" value="1"/>
</dbReference>
<dbReference type="Proteomes" id="UP000008366">
    <property type="component" value="Unassembled WGS sequence"/>
</dbReference>
<dbReference type="Gene3D" id="3.40.50.2300">
    <property type="match status" value="1"/>
</dbReference>
<dbReference type="GO" id="GO:0000160">
    <property type="term" value="P:phosphorelay signal transduction system"/>
    <property type="evidence" value="ECO:0007669"/>
    <property type="project" value="InterPro"/>
</dbReference>
<dbReference type="InterPro" id="IPR039420">
    <property type="entry name" value="WalR-like"/>
</dbReference>
<dbReference type="EMBL" id="BAHD01000026">
    <property type="protein sequence ID" value="GAB95772.1"/>
    <property type="molecule type" value="Genomic_DNA"/>
</dbReference>
<proteinExistence type="predicted"/>
<keyword evidence="4" id="KW-0804">Transcription</keyword>
<dbReference type="InterPro" id="IPR011006">
    <property type="entry name" value="CheY-like_superfamily"/>
</dbReference>
<evidence type="ECO:0000256" key="5">
    <source>
        <dbReference type="PROSITE-ProRule" id="PRU00169"/>
    </source>
</evidence>
<dbReference type="PANTHER" id="PTHR43214:SF24">
    <property type="entry name" value="TRANSCRIPTIONAL REGULATORY PROTEIN NARL-RELATED"/>
    <property type="match status" value="1"/>
</dbReference>
<accession>K6WUK6</accession>
<evidence type="ECO:0000256" key="2">
    <source>
        <dbReference type="ARBA" id="ARBA00023015"/>
    </source>
</evidence>
<keyword evidence="1 5" id="KW-0597">Phosphoprotein</keyword>
<dbReference type="SMART" id="SM00421">
    <property type="entry name" value="HTH_LUXR"/>
    <property type="match status" value="1"/>
</dbReference>
<evidence type="ECO:0000313" key="8">
    <source>
        <dbReference type="EMBL" id="GAB95772.1"/>
    </source>
</evidence>
<evidence type="ECO:0000256" key="1">
    <source>
        <dbReference type="ARBA" id="ARBA00022553"/>
    </source>
</evidence>
<dbReference type="Pfam" id="PF00072">
    <property type="entry name" value="Response_reg"/>
    <property type="match status" value="1"/>
</dbReference>
<evidence type="ECO:0000256" key="4">
    <source>
        <dbReference type="ARBA" id="ARBA00023163"/>
    </source>
</evidence>
<name>K6WUK6_9MICO</name>
<feature type="modified residue" description="4-aspartylphosphate" evidence="5">
    <location>
        <position position="73"/>
    </location>
</feature>
<evidence type="ECO:0000313" key="9">
    <source>
        <dbReference type="Proteomes" id="UP000008366"/>
    </source>
</evidence>
<evidence type="ECO:0000256" key="3">
    <source>
        <dbReference type="ARBA" id="ARBA00023125"/>
    </source>
</evidence>